<dbReference type="RefSeq" id="WP_305893683.1">
    <property type="nucleotide sequence ID" value="NZ_JAUZVZ010000011.1"/>
</dbReference>
<gene>
    <name evidence="17" type="ORF">Q3O60_09490</name>
</gene>
<name>A0ABT9GZC5_9GAMM</name>
<evidence type="ECO:0000313" key="18">
    <source>
        <dbReference type="Proteomes" id="UP001231616"/>
    </source>
</evidence>
<evidence type="ECO:0000313" key="17">
    <source>
        <dbReference type="EMBL" id="MDP4536419.1"/>
    </source>
</evidence>
<evidence type="ECO:0000256" key="7">
    <source>
        <dbReference type="ARBA" id="ARBA00022801"/>
    </source>
</evidence>
<dbReference type="PANTHER" id="PTHR43690:SF18">
    <property type="entry name" value="INSULIN-DEGRADING ENZYME-RELATED"/>
    <property type="match status" value="1"/>
</dbReference>
<dbReference type="InterPro" id="IPR050626">
    <property type="entry name" value="Peptidase_M16"/>
</dbReference>
<keyword evidence="6" id="KW-0479">Metal-binding</keyword>
<keyword evidence="8" id="KW-0862">Zinc</keyword>
<keyword evidence="7" id="KW-0378">Hydrolase</keyword>
<reference evidence="17 18" key="1">
    <citation type="submission" date="2023-08" db="EMBL/GenBank/DDBJ databases">
        <authorList>
            <person name="Joshi A."/>
            <person name="Thite S."/>
        </authorList>
    </citation>
    <scope>NUCLEOTIDE SEQUENCE [LARGE SCALE GENOMIC DNA]</scope>
    <source>
        <strain evidence="17 18">AC40</strain>
    </source>
</reference>
<dbReference type="Proteomes" id="UP001231616">
    <property type="component" value="Unassembled WGS sequence"/>
</dbReference>
<feature type="domain" description="Peptidase M16 N-terminal" evidence="13">
    <location>
        <begin position="29"/>
        <end position="164"/>
    </location>
</feature>
<evidence type="ECO:0000256" key="6">
    <source>
        <dbReference type="ARBA" id="ARBA00022723"/>
    </source>
</evidence>
<protein>
    <recommendedName>
        <fullName evidence="4">Protease 3</fullName>
        <ecNumber evidence="3">3.4.24.55</ecNumber>
    </recommendedName>
    <alternativeName>
        <fullName evidence="12">Pitrilysin</fullName>
    </alternativeName>
    <alternativeName>
        <fullName evidence="11">Protease III</fullName>
    </alternativeName>
    <alternativeName>
        <fullName evidence="10">Protease pi</fullName>
    </alternativeName>
</protein>
<dbReference type="SUPFAM" id="SSF63411">
    <property type="entry name" value="LuxS/MPP-like metallohydrolase"/>
    <property type="match status" value="4"/>
</dbReference>
<evidence type="ECO:0000256" key="2">
    <source>
        <dbReference type="ARBA" id="ARBA00007261"/>
    </source>
</evidence>
<accession>A0ABT9GZC5</accession>
<evidence type="ECO:0000256" key="4">
    <source>
        <dbReference type="ARBA" id="ARBA00017565"/>
    </source>
</evidence>
<keyword evidence="5" id="KW-0645">Protease</keyword>
<dbReference type="Pfam" id="PF16187">
    <property type="entry name" value="Peptidase_M16_M"/>
    <property type="match status" value="1"/>
</dbReference>
<dbReference type="InterPro" id="IPR054734">
    <property type="entry name" value="PqqF-like_C_4"/>
</dbReference>
<dbReference type="EMBL" id="JAUZVZ010000011">
    <property type="protein sequence ID" value="MDP4536419.1"/>
    <property type="molecule type" value="Genomic_DNA"/>
</dbReference>
<dbReference type="Gene3D" id="3.30.830.10">
    <property type="entry name" value="Metalloenzyme, LuxS/M16 peptidase-like"/>
    <property type="match status" value="4"/>
</dbReference>
<dbReference type="InterPro" id="IPR007863">
    <property type="entry name" value="Peptidase_M16_C"/>
</dbReference>
<dbReference type="EC" id="3.4.24.55" evidence="3"/>
<proteinExistence type="inferred from homology"/>
<dbReference type="Pfam" id="PF05193">
    <property type="entry name" value="Peptidase_M16_C"/>
    <property type="match status" value="1"/>
</dbReference>
<feature type="domain" description="Peptidase M16 C-terminal" evidence="14">
    <location>
        <begin position="189"/>
        <end position="367"/>
    </location>
</feature>
<feature type="domain" description="Coenzyme PQQ synthesis protein F-like C-terminal lobe" evidence="16">
    <location>
        <begin position="751"/>
        <end position="850"/>
    </location>
</feature>
<evidence type="ECO:0000259" key="13">
    <source>
        <dbReference type="Pfam" id="PF00675"/>
    </source>
</evidence>
<comment type="similarity">
    <text evidence="2">Belongs to the peptidase M16 family.</text>
</comment>
<keyword evidence="18" id="KW-1185">Reference proteome</keyword>
<organism evidence="17 18">
    <name type="scientific">Alkalimonas collagenimarina</name>
    <dbReference type="NCBI Taxonomy" id="400390"/>
    <lineage>
        <taxon>Bacteria</taxon>
        <taxon>Pseudomonadati</taxon>
        <taxon>Pseudomonadota</taxon>
        <taxon>Gammaproteobacteria</taxon>
        <taxon>Alkalimonas</taxon>
    </lineage>
</organism>
<evidence type="ECO:0000256" key="12">
    <source>
        <dbReference type="ARBA" id="ARBA00033450"/>
    </source>
</evidence>
<dbReference type="Pfam" id="PF22456">
    <property type="entry name" value="PqqF-like_C_4"/>
    <property type="match status" value="1"/>
</dbReference>
<dbReference type="InterPro" id="IPR011249">
    <property type="entry name" value="Metalloenz_LuxS/M16"/>
</dbReference>
<feature type="domain" description="Peptidase M16 middle/third" evidence="15">
    <location>
        <begin position="373"/>
        <end position="649"/>
    </location>
</feature>
<evidence type="ECO:0000256" key="3">
    <source>
        <dbReference type="ARBA" id="ARBA00012449"/>
    </source>
</evidence>
<dbReference type="Pfam" id="PF00675">
    <property type="entry name" value="Peptidase_M16"/>
    <property type="match status" value="1"/>
</dbReference>
<evidence type="ECO:0000259" key="15">
    <source>
        <dbReference type="Pfam" id="PF16187"/>
    </source>
</evidence>
<evidence type="ECO:0000256" key="11">
    <source>
        <dbReference type="ARBA" id="ARBA00031184"/>
    </source>
</evidence>
<comment type="function">
    <text evidence="1">Endopeptidase that degrades small peptides of less than 7 kDa, such as glucagon and insulin.</text>
</comment>
<sequence length="922" mass="106074">MTLKNTVIKQSPNDSNHYHYLILDNGLPVLLVQQKDAEKSAAALCIRAGHFDDPEHRQGLAHFTEHMLFLGSRKYPVAGSFQHFINHHGGSHNAWTGTEHSTFFLDIEHSHFAEAIERFADMFQQPLFADSYIDKERQSIEAEFTLKLKDDGRRIYQVHKETVNPKHPFAKFSVGNLQTLADGQEETLRQSLMDFFQRYYIANQMTLVLVSPLGVSEQEQIVQQHFALLPAGECNRDWHHQPLYLPNHLAVELNVQPHKAMHKLVMTFALPGIQHWYPFKLVSFIAHMLGDEGPGSLHFYLKAQGWINQLSAGGGVDGSNFKDFSISCELTQQGLANRQHIIRTVFSYLAMLKQQPFPANLYEERQQLLQWSFLYQEPSTPEQTASELAVNMQHYPVEDIIFGDYRMETPPDHLYRQVLAYFQPENMRLMLISPEVATNQTARWYHTPYAIKPIPTEQLKQWAEAPLLEALHLPPANPYLVNELTLLTADDTQHKPHCYVETTNLKLWFKADGDFHTPKGHIYLQLSLPGSIKDCWHLAATRLWIELVNDEVHQRFYPATTAGLGYSLHVQKQGVSIHSHGLTTNQIQLLHDLLKHLREFAASPSRFDELKLQLLQHWRNSHKNKPVATLFSQLSALLHPLNPAIEQLATELESMKFADFTLFARSLLQQVHIEGLMIGNWQPDDADSLQQQLQHWLHEQPKVELPVVTERSLQGRGPVWLHTPVEHHDHALVIYLPAQEKSAEHMAHFMLANHLLAPQYFHQLRTEEQLGYLVGTGYVPVNTMPGLAFYIQSPKADCPHLYQSTLAFYRSFLAELETLSELEFSELKQGLLSQLQEKDTSLSSRAKRLWLAIGQDDHSFDLTLRITHAVELLTLERFIHFFYQLLSPDYDAVFLATDGKPTHSHLRFLNPEQFERELSENL</sequence>
<evidence type="ECO:0000256" key="1">
    <source>
        <dbReference type="ARBA" id="ARBA00002184"/>
    </source>
</evidence>
<evidence type="ECO:0000259" key="16">
    <source>
        <dbReference type="Pfam" id="PF22456"/>
    </source>
</evidence>
<evidence type="ECO:0000256" key="9">
    <source>
        <dbReference type="ARBA" id="ARBA00023049"/>
    </source>
</evidence>
<evidence type="ECO:0000256" key="5">
    <source>
        <dbReference type="ARBA" id="ARBA00022670"/>
    </source>
</evidence>
<evidence type="ECO:0000259" key="14">
    <source>
        <dbReference type="Pfam" id="PF05193"/>
    </source>
</evidence>
<evidence type="ECO:0000256" key="8">
    <source>
        <dbReference type="ARBA" id="ARBA00022833"/>
    </source>
</evidence>
<keyword evidence="9" id="KW-0482">Metalloprotease</keyword>
<evidence type="ECO:0000256" key="10">
    <source>
        <dbReference type="ARBA" id="ARBA00029597"/>
    </source>
</evidence>
<dbReference type="InterPro" id="IPR011765">
    <property type="entry name" value="Pept_M16_N"/>
</dbReference>
<dbReference type="PANTHER" id="PTHR43690">
    <property type="entry name" value="NARDILYSIN"/>
    <property type="match status" value="1"/>
</dbReference>
<comment type="caution">
    <text evidence="17">The sequence shown here is derived from an EMBL/GenBank/DDBJ whole genome shotgun (WGS) entry which is preliminary data.</text>
</comment>
<dbReference type="InterPro" id="IPR032632">
    <property type="entry name" value="Peptidase_M16_M"/>
</dbReference>